<dbReference type="AlphaFoldDB" id="A0A2P6U2E7"/>
<feature type="compositionally biased region" description="Low complexity" evidence="1">
    <location>
        <begin position="466"/>
        <end position="486"/>
    </location>
</feature>
<comment type="caution">
    <text evidence="3">The sequence shown here is derived from an EMBL/GenBank/DDBJ whole genome shotgun (WGS) entry which is preliminary data.</text>
</comment>
<dbReference type="InterPro" id="IPR032552">
    <property type="entry name" value="RSB_motif"/>
</dbReference>
<dbReference type="InterPro" id="IPR035979">
    <property type="entry name" value="RBD_domain_sf"/>
</dbReference>
<dbReference type="EMBL" id="LHPG02000002">
    <property type="protein sequence ID" value="PRW60491.1"/>
    <property type="molecule type" value="Genomic_DNA"/>
</dbReference>
<dbReference type="STRING" id="3076.A0A2P6U2E7"/>
<evidence type="ECO:0000313" key="4">
    <source>
        <dbReference type="Proteomes" id="UP000239899"/>
    </source>
</evidence>
<feature type="compositionally biased region" description="Low complexity" evidence="1">
    <location>
        <begin position="50"/>
        <end position="59"/>
    </location>
</feature>
<feature type="compositionally biased region" description="Low complexity" evidence="1">
    <location>
        <begin position="405"/>
        <end position="418"/>
    </location>
</feature>
<dbReference type="SUPFAM" id="SSF54928">
    <property type="entry name" value="RNA-binding domain, RBD"/>
    <property type="match status" value="1"/>
</dbReference>
<accession>A0A2P6U2E7</accession>
<name>A0A2P6U2E7_CHLSO</name>
<dbReference type="SUPFAM" id="SSF68906">
    <property type="entry name" value="SAP domain"/>
    <property type="match status" value="1"/>
</dbReference>
<feature type="compositionally biased region" description="Basic and acidic residues" evidence="1">
    <location>
        <begin position="502"/>
        <end position="529"/>
    </location>
</feature>
<feature type="compositionally biased region" description="Low complexity" evidence="1">
    <location>
        <begin position="91"/>
        <end position="162"/>
    </location>
</feature>
<dbReference type="Proteomes" id="UP000239899">
    <property type="component" value="Unassembled WGS sequence"/>
</dbReference>
<proteinExistence type="predicted"/>
<dbReference type="GO" id="GO:0003676">
    <property type="term" value="F:nucleic acid binding"/>
    <property type="evidence" value="ECO:0007669"/>
    <property type="project" value="InterPro"/>
</dbReference>
<feature type="compositionally biased region" description="Acidic residues" evidence="1">
    <location>
        <begin position="190"/>
        <end position="200"/>
    </location>
</feature>
<dbReference type="PANTHER" id="PTHR47031:SF3">
    <property type="entry name" value="SAP DOMAIN-CONTAINING PROTEIN"/>
    <property type="match status" value="1"/>
</dbReference>
<keyword evidence="4" id="KW-1185">Reference proteome</keyword>
<evidence type="ECO:0000256" key="1">
    <source>
        <dbReference type="SAM" id="MobiDB-lite"/>
    </source>
</evidence>
<feature type="compositionally biased region" description="Low complexity" evidence="1">
    <location>
        <begin position="558"/>
        <end position="569"/>
    </location>
</feature>
<feature type="compositionally biased region" description="Basic and acidic residues" evidence="1">
    <location>
        <begin position="452"/>
        <end position="461"/>
    </location>
</feature>
<feature type="compositionally biased region" description="Low complexity" evidence="1">
    <location>
        <begin position="174"/>
        <end position="186"/>
    </location>
</feature>
<evidence type="ECO:0000313" key="3">
    <source>
        <dbReference type="EMBL" id="PRW60491.1"/>
    </source>
</evidence>
<reference evidence="3 4" key="1">
    <citation type="journal article" date="2018" name="Plant J.">
        <title>Genome sequences of Chlorella sorokiniana UTEX 1602 and Micractinium conductrix SAG 241.80: implications to maltose excretion by a green alga.</title>
        <authorList>
            <person name="Arriola M.B."/>
            <person name="Velmurugan N."/>
            <person name="Zhang Y."/>
            <person name="Plunkett M.H."/>
            <person name="Hondzo H."/>
            <person name="Barney B.M."/>
        </authorList>
    </citation>
    <scope>NUCLEOTIDE SEQUENCE [LARGE SCALE GENOMIC DNA]</scope>
    <source>
        <strain evidence="4">UTEX 1602</strain>
    </source>
</reference>
<dbReference type="Pfam" id="PF16294">
    <property type="entry name" value="RSB_motif"/>
    <property type="match status" value="1"/>
</dbReference>
<dbReference type="Gene3D" id="1.10.720.30">
    <property type="entry name" value="SAP domain"/>
    <property type="match status" value="1"/>
</dbReference>
<organism evidence="3 4">
    <name type="scientific">Chlorella sorokiniana</name>
    <name type="common">Freshwater green alga</name>
    <dbReference type="NCBI Taxonomy" id="3076"/>
    <lineage>
        <taxon>Eukaryota</taxon>
        <taxon>Viridiplantae</taxon>
        <taxon>Chlorophyta</taxon>
        <taxon>core chlorophytes</taxon>
        <taxon>Trebouxiophyceae</taxon>
        <taxon>Chlorellales</taxon>
        <taxon>Chlorellaceae</taxon>
        <taxon>Chlorella clade</taxon>
        <taxon>Chlorella</taxon>
    </lineage>
</organism>
<sequence>MPSTEWLLSLKVVDLKEECKKRGLPVGGKKAELVERLEAWIAENEKSPEGEAAAEQPAGEQKEEEQAGEQEQAAGAEEDDAAEEEVKEQGEQPAAEEPAAEEATAAEEAPAADEAPATAPEEAAAAAPMEAEAAAEPPAEAGAAGDAEQAAEAAGKADASPAQQQPAVMEEDQPAAAAQAPQQPAAGVDVDLDYGEDSEGEGAAAAAPQPAQQQRGKQVEEGAKRKRDEPEEQAAAAPRRMSGSRGPSADKALAAATAQGSAERPSKVPRSGSGFSLSNAEKGEAPAPEDVPEAAEPATRALRIDGFVRPFTERQVRDLLSETGQVLALWMPSIKTHAYCVFETKAQAEATRRATYQLQWPATNPKRLAPRFVPLTEAETAIGTGAGNPDFRLKRTEEDGEDEAAAAAEPAPAPAAAKEASEGSKEAAGPVVDRSKREWNRNRRSPSPPLEGVRDLREMLSRKPSAGRSADAAPEAAAVAAAGPSRGSEREGGMMPPGLGRAAERRSDPEPERRGSRGREEHPVRTLDELFRKTTAKPCIYWLPLTDEQVAEKKRKAAVAAEQQKQPAANGSAEKK</sequence>
<dbReference type="OrthoDB" id="514828at2759"/>
<dbReference type="CDD" id="cd12432">
    <property type="entry name" value="RRM_ACINU"/>
    <property type="match status" value="1"/>
</dbReference>
<feature type="region of interest" description="Disordered" evidence="1">
    <location>
        <begin position="552"/>
        <end position="576"/>
    </location>
</feature>
<dbReference type="Pfam" id="PF02037">
    <property type="entry name" value="SAP"/>
    <property type="match status" value="1"/>
</dbReference>
<dbReference type="InterPro" id="IPR034257">
    <property type="entry name" value="Acinus_RRM"/>
</dbReference>
<protein>
    <submittedName>
        <fullName evidence="3">Apoptotic chromatin condensation inducer in the nucleus-like</fullName>
    </submittedName>
</protein>
<feature type="domain" description="SAP" evidence="2">
    <location>
        <begin position="7"/>
        <end position="41"/>
    </location>
</feature>
<evidence type="ECO:0000259" key="2">
    <source>
        <dbReference type="PROSITE" id="PS50800"/>
    </source>
</evidence>
<gene>
    <name evidence="3" type="ORF">C2E21_0942</name>
</gene>
<feature type="region of interest" description="Disordered" evidence="1">
    <location>
        <begin position="379"/>
        <end position="529"/>
    </location>
</feature>
<feature type="compositionally biased region" description="Basic and acidic residues" evidence="1">
    <location>
        <begin position="217"/>
        <end position="229"/>
    </location>
</feature>
<dbReference type="PROSITE" id="PS50800">
    <property type="entry name" value="SAP"/>
    <property type="match status" value="1"/>
</dbReference>
<feature type="compositionally biased region" description="Low complexity" evidence="1">
    <location>
        <begin position="203"/>
        <end position="214"/>
    </location>
</feature>
<dbReference type="InterPro" id="IPR003034">
    <property type="entry name" value="SAP_dom"/>
</dbReference>
<dbReference type="SMART" id="SM00513">
    <property type="entry name" value="SAP"/>
    <property type="match status" value="1"/>
</dbReference>
<dbReference type="PANTHER" id="PTHR47031">
    <property type="entry name" value="SAP DNA-BINDING DOMAIN-CONTAINING PROTEIN"/>
    <property type="match status" value="1"/>
</dbReference>
<feature type="region of interest" description="Disordered" evidence="1">
    <location>
        <begin position="42"/>
        <end position="297"/>
    </location>
</feature>
<dbReference type="InterPro" id="IPR036361">
    <property type="entry name" value="SAP_dom_sf"/>
</dbReference>
<feature type="compositionally biased region" description="Acidic residues" evidence="1">
    <location>
        <begin position="76"/>
        <end position="86"/>
    </location>
</feature>